<organism evidence="3 4">
    <name type="scientific">Corchorus capsularis</name>
    <name type="common">Jute</name>
    <dbReference type="NCBI Taxonomy" id="210143"/>
    <lineage>
        <taxon>Eukaryota</taxon>
        <taxon>Viridiplantae</taxon>
        <taxon>Streptophyta</taxon>
        <taxon>Embryophyta</taxon>
        <taxon>Tracheophyta</taxon>
        <taxon>Spermatophyta</taxon>
        <taxon>Magnoliopsida</taxon>
        <taxon>eudicotyledons</taxon>
        <taxon>Gunneridae</taxon>
        <taxon>Pentapetalae</taxon>
        <taxon>rosids</taxon>
        <taxon>malvids</taxon>
        <taxon>Malvales</taxon>
        <taxon>Malvaceae</taxon>
        <taxon>Grewioideae</taxon>
        <taxon>Apeibeae</taxon>
        <taxon>Corchorus</taxon>
    </lineage>
</organism>
<feature type="compositionally biased region" description="Pro residues" evidence="1">
    <location>
        <begin position="300"/>
        <end position="312"/>
    </location>
</feature>
<evidence type="ECO:0000256" key="2">
    <source>
        <dbReference type="SAM" id="Phobius"/>
    </source>
</evidence>
<feature type="transmembrane region" description="Helical" evidence="2">
    <location>
        <begin position="27"/>
        <end position="48"/>
    </location>
</feature>
<proteinExistence type="predicted"/>
<feature type="region of interest" description="Disordered" evidence="1">
    <location>
        <begin position="92"/>
        <end position="111"/>
    </location>
</feature>
<feature type="transmembrane region" description="Helical" evidence="2">
    <location>
        <begin position="68"/>
        <end position="86"/>
    </location>
</feature>
<dbReference type="Gramene" id="OMO67249">
    <property type="protein sequence ID" value="OMO67249"/>
    <property type="gene ID" value="CCACVL1_20679"/>
</dbReference>
<dbReference type="OMA" id="VNFHRST"/>
<evidence type="ECO:0000256" key="1">
    <source>
        <dbReference type="SAM" id="MobiDB-lite"/>
    </source>
</evidence>
<name>A0A1R3HA68_COCAP</name>
<feature type="region of interest" description="Disordered" evidence="1">
    <location>
        <begin position="197"/>
        <end position="314"/>
    </location>
</feature>
<comment type="caution">
    <text evidence="3">The sequence shown here is derived from an EMBL/GenBank/DDBJ whole genome shotgun (WGS) entry which is preliminary data.</text>
</comment>
<sequence length="414" mass="46242">MEITGDPPPLWPQLTTMPRRRSPSPLFSPPVLIILLPIIALIILFFAVPPFLSITSQILKPIGVKKSWDSLNILLVLFAILCGVFARRNDDDNNNVRNNVNNNRPNDPVSHQQWFDQFSERKIYDDNINIPPINSSAATGVRRLKRSSSSYPDLRQETLWENNNEERYRFFDDFEINKYRSSSISTNYNDRVHELRGMRIPAPPPPPPPPAFSPSKRSSKQNTQSQTPPTPPPAPPPSFFSTKRLSKHNSQIPPPSKPPPTPPPEPSRRRTTASTGRPPLPTKSNYYDENLNSGGQSPLIPMPPPPPPPPFKMPEFKFVFRGDFVKIRSSPSSRCSSPDLEEVDISSTKDDTETVSVMDGEDGVGVGNGNGNAGFPVSCPSPDVNAKAETFIARLRDGWKLEKINSIKEKQRIG</sequence>
<feature type="compositionally biased region" description="Pro residues" evidence="1">
    <location>
        <begin position="228"/>
        <end position="238"/>
    </location>
</feature>
<feature type="region of interest" description="Disordered" evidence="1">
    <location>
        <begin position="329"/>
        <end position="371"/>
    </location>
</feature>
<dbReference type="InterPro" id="IPR008480">
    <property type="entry name" value="DUF761_pln"/>
</dbReference>
<feature type="compositionally biased region" description="Pro residues" evidence="1">
    <location>
        <begin position="252"/>
        <end position="265"/>
    </location>
</feature>
<keyword evidence="4" id="KW-1185">Reference proteome</keyword>
<keyword evidence="2" id="KW-1133">Transmembrane helix</keyword>
<dbReference type="OrthoDB" id="1929225at2759"/>
<evidence type="ECO:0000313" key="4">
    <source>
        <dbReference type="Proteomes" id="UP000188268"/>
    </source>
</evidence>
<dbReference type="EMBL" id="AWWV01012435">
    <property type="protein sequence ID" value="OMO67249.1"/>
    <property type="molecule type" value="Genomic_DNA"/>
</dbReference>
<gene>
    <name evidence="3" type="ORF">CCACVL1_20679</name>
</gene>
<accession>A0A1R3HA68</accession>
<protein>
    <recommendedName>
        <fullName evidence="5">Hydroxyproline-rich glycoprotein family protein</fullName>
    </recommendedName>
</protein>
<dbReference type="AlphaFoldDB" id="A0A1R3HA68"/>
<feature type="compositionally biased region" description="Polar residues" evidence="1">
    <location>
        <begin position="282"/>
        <end position="296"/>
    </location>
</feature>
<evidence type="ECO:0008006" key="5">
    <source>
        <dbReference type="Google" id="ProtNLM"/>
    </source>
</evidence>
<dbReference type="Pfam" id="PF05553">
    <property type="entry name" value="DUF761"/>
    <property type="match status" value="1"/>
</dbReference>
<feature type="compositionally biased region" description="Low complexity" evidence="1">
    <location>
        <begin position="95"/>
        <end position="109"/>
    </location>
</feature>
<dbReference type="Proteomes" id="UP000188268">
    <property type="component" value="Unassembled WGS sequence"/>
</dbReference>
<dbReference type="PANTHER" id="PTHR33098">
    <property type="entry name" value="COTTON FIBER (DUF761)"/>
    <property type="match status" value="1"/>
</dbReference>
<keyword evidence="2" id="KW-0812">Transmembrane</keyword>
<reference evidence="3 4" key="1">
    <citation type="submission" date="2013-09" db="EMBL/GenBank/DDBJ databases">
        <title>Corchorus capsularis genome sequencing.</title>
        <authorList>
            <person name="Alam M."/>
            <person name="Haque M.S."/>
            <person name="Islam M.S."/>
            <person name="Emdad E.M."/>
            <person name="Islam M.M."/>
            <person name="Ahmed B."/>
            <person name="Halim A."/>
            <person name="Hossen Q.M.M."/>
            <person name="Hossain M.Z."/>
            <person name="Ahmed R."/>
            <person name="Khan M.M."/>
            <person name="Islam R."/>
            <person name="Rashid M.M."/>
            <person name="Khan S.A."/>
            <person name="Rahman M.S."/>
            <person name="Alam M."/>
        </authorList>
    </citation>
    <scope>NUCLEOTIDE SEQUENCE [LARGE SCALE GENOMIC DNA]</scope>
    <source>
        <strain evidence="4">cv. CVL-1</strain>
        <tissue evidence="3">Whole seedling</tissue>
    </source>
</reference>
<evidence type="ECO:0000313" key="3">
    <source>
        <dbReference type="EMBL" id="OMO67249.1"/>
    </source>
</evidence>
<feature type="compositionally biased region" description="Pro residues" evidence="1">
    <location>
        <begin position="201"/>
        <end position="212"/>
    </location>
</feature>
<dbReference type="PANTHER" id="PTHR33098:SF71">
    <property type="entry name" value="HYDROXYPROLINE-RICH GLYCOPROTEIN FAMILY PROTEIN"/>
    <property type="match status" value="1"/>
</dbReference>
<feature type="compositionally biased region" description="Low complexity" evidence="1">
    <location>
        <begin position="329"/>
        <end position="338"/>
    </location>
</feature>
<keyword evidence="2" id="KW-0472">Membrane</keyword>
<dbReference type="STRING" id="210143.A0A1R3HA68"/>